<accession>A0A8J5BWE7</accession>
<evidence type="ECO:0000259" key="8">
    <source>
        <dbReference type="Pfam" id="PF00085"/>
    </source>
</evidence>
<name>A0A8J5BWE7_ZINOF</name>
<feature type="signal peptide" evidence="7">
    <location>
        <begin position="1"/>
        <end position="27"/>
    </location>
</feature>
<reference evidence="9 10" key="1">
    <citation type="submission" date="2020-08" db="EMBL/GenBank/DDBJ databases">
        <title>Plant Genome Project.</title>
        <authorList>
            <person name="Zhang R.-G."/>
        </authorList>
    </citation>
    <scope>NUCLEOTIDE SEQUENCE [LARGE SCALE GENOMIC DNA]</scope>
    <source>
        <tissue evidence="9">Rhizome</tissue>
    </source>
</reference>
<evidence type="ECO:0000256" key="7">
    <source>
        <dbReference type="SAM" id="SignalP"/>
    </source>
</evidence>
<comment type="caution">
    <text evidence="9">The sequence shown here is derived from an EMBL/GenBank/DDBJ whole genome shotgun (WGS) entry which is preliminary data.</text>
</comment>
<dbReference type="Proteomes" id="UP000734854">
    <property type="component" value="Unassembled WGS sequence"/>
</dbReference>
<gene>
    <name evidence="9" type="ORF">ZIOFF_072849</name>
</gene>
<dbReference type="EMBL" id="JACMSC010000022">
    <property type="protein sequence ID" value="KAG6468276.1"/>
    <property type="molecule type" value="Genomic_DNA"/>
</dbReference>
<evidence type="ECO:0000256" key="4">
    <source>
        <dbReference type="ARBA" id="ARBA00022989"/>
    </source>
</evidence>
<protein>
    <recommendedName>
        <fullName evidence="8">Thioredoxin domain-containing protein</fullName>
    </recommendedName>
</protein>
<keyword evidence="2" id="KW-0812">Transmembrane</keyword>
<dbReference type="PANTHER" id="PTHR46854:SF1">
    <property type="entry name" value="5'-ADENYLYLSULFATE REDUCTASE-LIKE 4-RELATED"/>
    <property type="match status" value="1"/>
</dbReference>
<evidence type="ECO:0000256" key="3">
    <source>
        <dbReference type="ARBA" id="ARBA00022729"/>
    </source>
</evidence>
<keyword evidence="4" id="KW-1133">Transmembrane helix</keyword>
<keyword evidence="6" id="KW-0325">Glycoprotein</keyword>
<keyword evidence="3 7" id="KW-0732">Signal</keyword>
<sequence>MERTGKLTQTLSSSVLLLAAFVVLATGSPGCPVPSVGDSILGRSGSLWDLDPRMMHANYRIGVVEGIREAKQHILWITVPSLGRGAIFEFWGWDAMMGDGDHEGLWKRKSVGGLLGHVALCPCQNMKGDEAALQRAFSIVQTNRDSYVALLFYASWCPFSKVFHPNFYILSDWFPAVHHFAFEESVIRPSILSKHGVHGFPTILLLNSTMIVRYRGLRTINSLVTFYNHVTGVDPSAKLIPLDEIMDSPRVSESMEDAQENCPFSWAKSPEKLLQQDGYLALASCFLLMRLLLRFLPSLNACFQRAWRRQMRYASLRNIWNSFKAYLEQAKQGFSRLHPFKQTNLQEGAKNAKAWASKSLASMSLGESSSGRAYSTVKRN</sequence>
<comment type="subcellular location">
    <subcellularLocation>
        <location evidence="1">Membrane</location>
        <topology evidence="1">Single-pass membrane protein</topology>
    </subcellularLocation>
</comment>
<dbReference type="AlphaFoldDB" id="A0A8J5BWE7"/>
<evidence type="ECO:0000256" key="6">
    <source>
        <dbReference type="ARBA" id="ARBA00023180"/>
    </source>
</evidence>
<dbReference type="SUPFAM" id="SSF52833">
    <property type="entry name" value="Thioredoxin-like"/>
    <property type="match status" value="1"/>
</dbReference>
<dbReference type="CDD" id="cd02999">
    <property type="entry name" value="PDI_a_ERp44_like"/>
    <property type="match status" value="1"/>
</dbReference>
<dbReference type="Pfam" id="PF00085">
    <property type="entry name" value="Thioredoxin"/>
    <property type="match status" value="1"/>
</dbReference>
<dbReference type="InterPro" id="IPR013766">
    <property type="entry name" value="Thioredoxin_domain"/>
</dbReference>
<dbReference type="InterPro" id="IPR036249">
    <property type="entry name" value="Thioredoxin-like_sf"/>
</dbReference>
<keyword evidence="10" id="KW-1185">Reference proteome</keyword>
<dbReference type="PANTHER" id="PTHR46854">
    <property type="entry name" value="5'-ADENYLYLSULFATE REDUCTASE-LIKE 4-RELATED"/>
    <property type="match status" value="1"/>
</dbReference>
<evidence type="ECO:0000313" key="10">
    <source>
        <dbReference type="Proteomes" id="UP000734854"/>
    </source>
</evidence>
<evidence type="ECO:0000256" key="2">
    <source>
        <dbReference type="ARBA" id="ARBA00022692"/>
    </source>
</evidence>
<organism evidence="9 10">
    <name type="scientific">Zingiber officinale</name>
    <name type="common">Ginger</name>
    <name type="synonym">Amomum zingiber</name>
    <dbReference type="NCBI Taxonomy" id="94328"/>
    <lineage>
        <taxon>Eukaryota</taxon>
        <taxon>Viridiplantae</taxon>
        <taxon>Streptophyta</taxon>
        <taxon>Embryophyta</taxon>
        <taxon>Tracheophyta</taxon>
        <taxon>Spermatophyta</taxon>
        <taxon>Magnoliopsida</taxon>
        <taxon>Liliopsida</taxon>
        <taxon>Zingiberales</taxon>
        <taxon>Zingiberaceae</taxon>
        <taxon>Zingiber</taxon>
    </lineage>
</organism>
<keyword evidence="5" id="KW-0472">Membrane</keyword>
<dbReference type="GO" id="GO:0016020">
    <property type="term" value="C:membrane"/>
    <property type="evidence" value="ECO:0007669"/>
    <property type="project" value="UniProtKB-SubCell"/>
</dbReference>
<evidence type="ECO:0000256" key="5">
    <source>
        <dbReference type="ARBA" id="ARBA00023136"/>
    </source>
</evidence>
<feature type="chain" id="PRO_5035156733" description="Thioredoxin domain-containing protein" evidence="7">
    <location>
        <begin position="28"/>
        <end position="380"/>
    </location>
</feature>
<evidence type="ECO:0000313" key="9">
    <source>
        <dbReference type="EMBL" id="KAG6468276.1"/>
    </source>
</evidence>
<feature type="domain" description="Thioredoxin" evidence="8">
    <location>
        <begin position="143"/>
        <end position="226"/>
    </location>
</feature>
<proteinExistence type="predicted"/>
<dbReference type="Gene3D" id="3.40.30.10">
    <property type="entry name" value="Glutaredoxin"/>
    <property type="match status" value="1"/>
</dbReference>
<dbReference type="InterPro" id="IPR044606">
    <property type="entry name" value="APRL4/6"/>
</dbReference>
<evidence type="ECO:0000256" key="1">
    <source>
        <dbReference type="ARBA" id="ARBA00004167"/>
    </source>
</evidence>